<dbReference type="AlphaFoldDB" id="A0A8S1UTG0"/>
<evidence type="ECO:0000313" key="2">
    <source>
        <dbReference type="Proteomes" id="UP000689195"/>
    </source>
</evidence>
<organism evidence="1 2">
    <name type="scientific">Paramecium pentaurelia</name>
    <dbReference type="NCBI Taxonomy" id="43138"/>
    <lineage>
        <taxon>Eukaryota</taxon>
        <taxon>Sar</taxon>
        <taxon>Alveolata</taxon>
        <taxon>Ciliophora</taxon>
        <taxon>Intramacronucleata</taxon>
        <taxon>Oligohymenophorea</taxon>
        <taxon>Peniculida</taxon>
        <taxon>Parameciidae</taxon>
        <taxon>Paramecium</taxon>
    </lineage>
</organism>
<comment type="caution">
    <text evidence="1">The sequence shown here is derived from an EMBL/GenBank/DDBJ whole genome shotgun (WGS) entry which is preliminary data.</text>
</comment>
<proteinExistence type="predicted"/>
<dbReference type="EMBL" id="CAJJDO010000048">
    <property type="protein sequence ID" value="CAD8167825.1"/>
    <property type="molecule type" value="Genomic_DNA"/>
</dbReference>
<sequence>MIHYIQYSKSNLPKLGLKMMAKDKQLRGNNMFRLQQMQMTKLQISQSPPTPKPKKKKDYVIMIFDRLSSHYIRYLDQFVIIEYFNKRDKVQFKFIYQILVQNQSSEVRIYFSSNIIKFIDLQLIAMSRMLQGREQNDYKYFKLPSYLINLTNNEFSSYIKNHQYIIPNIYPISLKLWIRLMNQV</sequence>
<protein>
    <submittedName>
        <fullName evidence="1">Uncharacterized protein</fullName>
    </submittedName>
</protein>
<dbReference type="Proteomes" id="UP000689195">
    <property type="component" value="Unassembled WGS sequence"/>
</dbReference>
<accession>A0A8S1UTG0</accession>
<evidence type="ECO:0000313" key="1">
    <source>
        <dbReference type="EMBL" id="CAD8167825.1"/>
    </source>
</evidence>
<keyword evidence="2" id="KW-1185">Reference proteome</keyword>
<reference evidence="1" key="1">
    <citation type="submission" date="2021-01" db="EMBL/GenBank/DDBJ databases">
        <authorList>
            <consortium name="Genoscope - CEA"/>
            <person name="William W."/>
        </authorList>
    </citation>
    <scope>NUCLEOTIDE SEQUENCE</scope>
</reference>
<name>A0A8S1UTG0_9CILI</name>
<gene>
    <name evidence="1" type="ORF">PPENT_87.1.T0480015</name>
</gene>